<dbReference type="InterPro" id="IPR042099">
    <property type="entry name" value="ANL_N_sf"/>
</dbReference>
<reference evidence="3" key="1">
    <citation type="submission" date="2022-07" db="EMBL/GenBank/DDBJ databases">
        <title>Phylogenomic reconstructions and comparative analyses of Kickxellomycotina fungi.</title>
        <authorList>
            <person name="Reynolds N.K."/>
            <person name="Stajich J.E."/>
            <person name="Barry K."/>
            <person name="Grigoriev I.V."/>
            <person name="Crous P."/>
            <person name="Smith M.E."/>
        </authorList>
    </citation>
    <scope>NUCLEOTIDE SEQUENCE</scope>
    <source>
        <strain evidence="3">NRRL 1566</strain>
    </source>
</reference>
<dbReference type="InterPro" id="IPR025110">
    <property type="entry name" value="AMP-bd_C"/>
</dbReference>
<evidence type="ECO:0000259" key="2">
    <source>
        <dbReference type="Pfam" id="PF13193"/>
    </source>
</evidence>
<protein>
    <recommendedName>
        <fullName evidence="5">Acetyl-CoA synthetase-like protein</fullName>
    </recommendedName>
</protein>
<gene>
    <name evidence="3" type="ORF">IWW36_003162</name>
</gene>
<dbReference type="EMBL" id="JANBUW010000144">
    <property type="protein sequence ID" value="KAJ2848667.1"/>
    <property type="molecule type" value="Genomic_DNA"/>
</dbReference>
<sequence length="558" mass="61870">MKDSNIFKSRLPSIEIPHQDLPTFWFSQMRQINLFMHSSPRPVFIDGIRNSHERLYLKQMQTMCLQLASGMFHDMGVRAGDMVGIVLPNTIYYLVCTLAVQMLGATCTPANPAYTADELRFQISHSGAKFVIAAPTALSTIKQAVAGILPYPQNVLYVPTANHTDTLLNHEQPCPRSIFTLLCDKPFSRFQPQDLKQLQRTPAFVCYSSGTTGLPKGAMLSHYNVVANILQGVSVQKQMTASNRTTLAVLPLFHSFGLVLMAHSLPLCGSSLVIMRSFDMSEFLYNIEAHRVTDTLLVPPVINALAKLNSSEWDISSLKWVISGASPLSSSTIKSLELKYPHICVMQGYGLTETSPGLSLNVPGRRNQLSSGELLPNLECKVVDDKNNVLSIGSTGELCFRGPNIMMGYINEYDATKHIIMDGFLHTGDVGRIDPTGHVFVTDRKKELIKFNGFQVAPAEIEGILLQHPLVRDCAVVGTFCSKRQTELPRVFLVLNQDEKLHDKNSVAEQVVEWINSKVAYYKRLRGGFVVVDEIPKNASGKVLRRVLKESTVSSNVS</sequence>
<evidence type="ECO:0000313" key="4">
    <source>
        <dbReference type="Proteomes" id="UP001139887"/>
    </source>
</evidence>
<dbReference type="PROSITE" id="PS00455">
    <property type="entry name" value="AMP_BINDING"/>
    <property type="match status" value="1"/>
</dbReference>
<dbReference type="PANTHER" id="PTHR24096">
    <property type="entry name" value="LONG-CHAIN-FATTY-ACID--COA LIGASE"/>
    <property type="match status" value="1"/>
</dbReference>
<name>A0A9W8IEJ3_9FUNG</name>
<dbReference type="GO" id="GO:0016405">
    <property type="term" value="F:CoA-ligase activity"/>
    <property type="evidence" value="ECO:0007669"/>
    <property type="project" value="TreeGrafter"/>
</dbReference>
<dbReference type="Pfam" id="PF00501">
    <property type="entry name" value="AMP-binding"/>
    <property type="match status" value="1"/>
</dbReference>
<dbReference type="Proteomes" id="UP001139887">
    <property type="component" value="Unassembled WGS sequence"/>
</dbReference>
<feature type="domain" description="AMP-binding enzyme C-terminal" evidence="2">
    <location>
        <begin position="460"/>
        <end position="542"/>
    </location>
</feature>
<evidence type="ECO:0008006" key="5">
    <source>
        <dbReference type="Google" id="ProtNLM"/>
    </source>
</evidence>
<dbReference type="InterPro" id="IPR020845">
    <property type="entry name" value="AMP-binding_CS"/>
</dbReference>
<organism evidence="3 4">
    <name type="scientific">Coemansia brasiliensis</name>
    <dbReference type="NCBI Taxonomy" id="2650707"/>
    <lineage>
        <taxon>Eukaryota</taxon>
        <taxon>Fungi</taxon>
        <taxon>Fungi incertae sedis</taxon>
        <taxon>Zoopagomycota</taxon>
        <taxon>Kickxellomycotina</taxon>
        <taxon>Kickxellomycetes</taxon>
        <taxon>Kickxellales</taxon>
        <taxon>Kickxellaceae</taxon>
        <taxon>Coemansia</taxon>
    </lineage>
</organism>
<proteinExistence type="predicted"/>
<accession>A0A9W8IEJ3</accession>
<dbReference type="OrthoDB" id="10253115at2759"/>
<dbReference type="PANTHER" id="PTHR24096:SF422">
    <property type="entry name" value="BCDNA.GH02901"/>
    <property type="match status" value="1"/>
</dbReference>
<feature type="domain" description="AMP-dependent synthetase/ligase" evidence="1">
    <location>
        <begin position="41"/>
        <end position="409"/>
    </location>
</feature>
<dbReference type="Gene3D" id="3.40.50.12780">
    <property type="entry name" value="N-terminal domain of ligase-like"/>
    <property type="match status" value="1"/>
</dbReference>
<dbReference type="InterPro" id="IPR000873">
    <property type="entry name" value="AMP-dep_synth/lig_dom"/>
</dbReference>
<dbReference type="Gene3D" id="3.30.300.30">
    <property type="match status" value="1"/>
</dbReference>
<dbReference type="CDD" id="cd05911">
    <property type="entry name" value="Firefly_Luc_like"/>
    <property type="match status" value="1"/>
</dbReference>
<dbReference type="SUPFAM" id="SSF56801">
    <property type="entry name" value="Acetyl-CoA synthetase-like"/>
    <property type="match status" value="1"/>
</dbReference>
<dbReference type="Pfam" id="PF13193">
    <property type="entry name" value="AMP-binding_C"/>
    <property type="match status" value="1"/>
</dbReference>
<evidence type="ECO:0000259" key="1">
    <source>
        <dbReference type="Pfam" id="PF00501"/>
    </source>
</evidence>
<keyword evidence="4" id="KW-1185">Reference proteome</keyword>
<evidence type="ECO:0000313" key="3">
    <source>
        <dbReference type="EMBL" id="KAJ2848667.1"/>
    </source>
</evidence>
<dbReference type="InterPro" id="IPR045851">
    <property type="entry name" value="AMP-bd_C_sf"/>
</dbReference>
<comment type="caution">
    <text evidence="3">The sequence shown here is derived from an EMBL/GenBank/DDBJ whole genome shotgun (WGS) entry which is preliminary data.</text>
</comment>
<dbReference type="AlphaFoldDB" id="A0A9W8IEJ3"/>